<comment type="catalytic activity">
    <reaction evidence="5">
        <text>alpha-D-glucose 6-phosphate = beta-D-fructose 6-phosphate</text>
        <dbReference type="Rhea" id="RHEA:11816"/>
        <dbReference type="ChEBI" id="CHEBI:57634"/>
        <dbReference type="ChEBI" id="CHEBI:58225"/>
        <dbReference type="EC" id="5.3.1.9"/>
    </reaction>
</comment>
<dbReference type="PANTHER" id="PTHR11469">
    <property type="entry name" value="GLUCOSE-6-PHOSPHATE ISOMERASE"/>
    <property type="match status" value="1"/>
</dbReference>
<dbReference type="PRINTS" id="PR00662">
    <property type="entry name" value="G6PISOMERASE"/>
</dbReference>
<gene>
    <name evidence="6" type="ORF">SAMN05661077_1054</name>
</gene>
<evidence type="ECO:0000256" key="3">
    <source>
        <dbReference type="ARBA" id="ARBA00023152"/>
    </source>
</evidence>
<dbReference type="RefSeq" id="WP_143004070.1">
    <property type="nucleotide sequence ID" value="NZ_FMUN01000002.1"/>
</dbReference>
<evidence type="ECO:0000256" key="4">
    <source>
        <dbReference type="ARBA" id="ARBA00023235"/>
    </source>
</evidence>
<organism evidence="6 7">
    <name type="scientific">Thiohalorhabdus denitrificans</name>
    <dbReference type="NCBI Taxonomy" id="381306"/>
    <lineage>
        <taxon>Bacteria</taxon>
        <taxon>Pseudomonadati</taxon>
        <taxon>Pseudomonadota</taxon>
        <taxon>Gammaproteobacteria</taxon>
        <taxon>Thiohalorhabdales</taxon>
        <taxon>Thiohalorhabdaceae</taxon>
        <taxon>Thiohalorhabdus</taxon>
    </lineage>
</organism>
<comment type="pathway">
    <text evidence="5">Carbohydrate degradation; glycolysis; D-glyceraldehyde 3-phosphate and glycerone phosphate from D-glucose: step 2/4.</text>
</comment>
<accession>A0A1G5CGP9</accession>
<evidence type="ECO:0000256" key="1">
    <source>
        <dbReference type="ARBA" id="ARBA00011952"/>
    </source>
</evidence>
<dbReference type="EC" id="5.3.1.9" evidence="1 5"/>
<sequence length="441" mass="48132">MTAANRLMIDMTNFFADAVGESGVEASEVEALSPRLEGLRERLQGWRAGKEPSFFHLPFEPEHLETVYEWGQEITAGFEQLLVLGMGGSSLGGEMLVHCLGGSEEFSDVLFIDNVDPVRIEETLEGVEWSDTMVLAISKSGNTAETLAQLLTLLPHMERAIGARAVKDHLLIITEDEGGGLAEVGRTLRAPMVPHPPVGGRYSVLSPVGLLPGYVAGVDVEGIIDGAASMAERCLSADIRENPAFWGGATQYLLAEQGKSLTVLMPYFERLNKVGSWFRQLWAESLGKLDAEGENRGLTPSRAIGATDQHSQLQLYLQGPADKQFTLFIADEMIYYGDRIPARFKDIPAVSPLAGHSVGELLAAEFMATRETLTRNGRPNRTIRMPALDAFTLGELIMLLEMETVVVAELLGVDPFDQPAVEEGKVLTREYLAQMEGQLSL</sequence>
<reference evidence="7" key="1">
    <citation type="submission" date="2016-10" db="EMBL/GenBank/DDBJ databases">
        <authorList>
            <person name="Varghese N."/>
        </authorList>
    </citation>
    <scope>NUCLEOTIDE SEQUENCE [LARGE SCALE GENOMIC DNA]</scope>
    <source>
        <strain evidence="7">HL 19</strain>
    </source>
</reference>
<dbReference type="STRING" id="381306.AN478_09915"/>
<dbReference type="Pfam" id="PF00342">
    <property type="entry name" value="PGI"/>
    <property type="match status" value="1"/>
</dbReference>
<evidence type="ECO:0000256" key="2">
    <source>
        <dbReference type="ARBA" id="ARBA00022432"/>
    </source>
</evidence>
<dbReference type="GO" id="GO:0004347">
    <property type="term" value="F:glucose-6-phosphate isomerase activity"/>
    <property type="evidence" value="ECO:0007669"/>
    <property type="project" value="UniProtKB-EC"/>
</dbReference>
<dbReference type="PROSITE" id="PS51463">
    <property type="entry name" value="P_GLUCOSE_ISOMERASE_3"/>
    <property type="match status" value="1"/>
</dbReference>
<dbReference type="GO" id="GO:0006094">
    <property type="term" value="P:gluconeogenesis"/>
    <property type="evidence" value="ECO:0007669"/>
    <property type="project" value="UniProtKB-KW"/>
</dbReference>
<dbReference type="GO" id="GO:0097367">
    <property type="term" value="F:carbohydrate derivative binding"/>
    <property type="evidence" value="ECO:0007669"/>
    <property type="project" value="InterPro"/>
</dbReference>
<dbReference type="InterPro" id="IPR018189">
    <property type="entry name" value="Phosphoglucose_isomerase_CS"/>
</dbReference>
<dbReference type="OrthoDB" id="140919at2"/>
<name>A0A1G5CGP9_9GAMM</name>
<dbReference type="GO" id="GO:0006096">
    <property type="term" value="P:glycolytic process"/>
    <property type="evidence" value="ECO:0007669"/>
    <property type="project" value="UniProtKB-UniPathway"/>
</dbReference>
<dbReference type="Proteomes" id="UP000183104">
    <property type="component" value="Unassembled WGS sequence"/>
</dbReference>
<dbReference type="PANTHER" id="PTHR11469:SF1">
    <property type="entry name" value="GLUCOSE-6-PHOSPHATE ISOMERASE"/>
    <property type="match status" value="1"/>
</dbReference>
<keyword evidence="7" id="KW-1185">Reference proteome</keyword>
<dbReference type="GO" id="GO:0048029">
    <property type="term" value="F:monosaccharide binding"/>
    <property type="evidence" value="ECO:0007669"/>
    <property type="project" value="TreeGrafter"/>
</dbReference>
<comment type="similarity">
    <text evidence="5">Belongs to the GPI family.</text>
</comment>
<dbReference type="UniPathway" id="UPA00109">
    <property type="reaction ID" value="UER00181"/>
</dbReference>
<dbReference type="GO" id="GO:0005829">
    <property type="term" value="C:cytosol"/>
    <property type="evidence" value="ECO:0007669"/>
    <property type="project" value="TreeGrafter"/>
</dbReference>
<dbReference type="CDD" id="cd05016">
    <property type="entry name" value="SIS_PGI_2"/>
    <property type="match status" value="1"/>
</dbReference>
<evidence type="ECO:0000313" key="7">
    <source>
        <dbReference type="Proteomes" id="UP000183104"/>
    </source>
</evidence>
<dbReference type="InterPro" id="IPR035482">
    <property type="entry name" value="SIS_PGI_2"/>
</dbReference>
<dbReference type="InterPro" id="IPR046348">
    <property type="entry name" value="SIS_dom_sf"/>
</dbReference>
<dbReference type="PROSITE" id="PS00174">
    <property type="entry name" value="P_GLUCOSE_ISOMERASE_2"/>
    <property type="match status" value="1"/>
</dbReference>
<dbReference type="GO" id="GO:0051156">
    <property type="term" value="P:glucose 6-phosphate metabolic process"/>
    <property type="evidence" value="ECO:0007669"/>
    <property type="project" value="TreeGrafter"/>
</dbReference>
<proteinExistence type="inferred from homology"/>
<keyword evidence="4 5" id="KW-0413">Isomerase</keyword>
<evidence type="ECO:0000256" key="5">
    <source>
        <dbReference type="RuleBase" id="RU000612"/>
    </source>
</evidence>
<dbReference type="Gene3D" id="3.40.50.10490">
    <property type="entry name" value="Glucose-6-phosphate isomerase like protein, domain 1"/>
    <property type="match status" value="2"/>
</dbReference>
<keyword evidence="3 5" id="KW-0324">Glycolysis</keyword>
<dbReference type="SUPFAM" id="SSF53697">
    <property type="entry name" value="SIS domain"/>
    <property type="match status" value="1"/>
</dbReference>
<dbReference type="InterPro" id="IPR001672">
    <property type="entry name" value="G6P_Isomerase"/>
</dbReference>
<evidence type="ECO:0000313" key="6">
    <source>
        <dbReference type="EMBL" id="SCY01562.1"/>
    </source>
</evidence>
<protein>
    <recommendedName>
        <fullName evidence="1 5">Glucose-6-phosphate isomerase</fullName>
        <ecNumber evidence="1 5">5.3.1.9</ecNumber>
    </recommendedName>
</protein>
<dbReference type="AlphaFoldDB" id="A0A1G5CGP9"/>
<keyword evidence="2 5" id="KW-0312">Gluconeogenesis</keyword>
<dbReference type="EMBL" id="FMUN01000002">
    <property type="protein sequence ID" value="SCY01562.1"/>
    <property type="molecule type" value="Genomic_DNA"/>
</dbReference>